<dbReference type="Pfam" id="PF08542">
    <property type="entry name" value="Rep_fac_C"/>
    <property type="match status" value="1"/>
</dbReference>
<comment type="subunit">
    <text evidence="2">Heterotetramer of subunits RFC2, RFC3, RFC4 and RFC5 that can form a complex with RFC1.</text>
</comment>
<evidence type="ECO:0000259" key="6">
    <source>
        <dbReference type="SMART" id="SM00382"/>
    </source>
</evidence>
<reference evidence="7 8" key="1">
    <citation type="journal article" date="2021" name="Sci. Rep.">
        <title>Genome sequencing of the multicellular alga Astrephomene provides insights into convergent evolution of germ-soma differentiation.</title>
        <authorList>
            <person name="Yamashita S."/>
            <person name="Yamamoto K."/>
            <person name="Matsuzaki R."/>
            <person name="Suzuki S."/>
            <person name="Yamaguchi H."/>
            <person name="Hirooka S."/>
            <person name="Minakuchi Y."/>
            <person name="Miyagishima S."/>
            <person name="Kawachi M."/>
            <person name="Toyoda A."/>
            <person name="Nozaki H."/>
        </authorList>
    </citation>
    <scope>NUCLEOTIDE SEQUENCE [LARGE SCALE GENOMIC DNA]</scope>
    <source>
        <strain evidence="7 8">NIES-4017</strain>
    </source>
</reference>
<dbReference type="GO" id="GO:0005524">
    <property type="term" value="F:ATP binding"/>
    <property type="evidence" value="ECO:0007669"/>
    <property type="project" value="UniProtKB-KW"/>
</dbReference>
<dbReference type="InterPro" id="IPR027417">
    <property type="entry name" value="P-loop_NTPase"/>
</dbReference>
<evidence type="ECO:0000256" key="4">
    <source>
        <dbReference type="ARBA" id="ARBA00022741"/>
    </source>
</evidence>
<dbReference type="CDD" id="cd18140">
    <property type="entry name" value="HLD_clamp_RFC"/>
    <property type="match status" value="1"/>
</dbReference>
<dbReference type="GO" id="GO:0003677">
    <property type="term" value="F:DNA binding"/>
    <property type="evidence" value="ECO:0007669"/>
    <property type="project" value="InterPro"/>
</dbReference>
<dbReference type="InterPro" id="IPR008921">
    <property type="entry name" value="DNA_pol3_clamp-load_cplx_C"/>
</dbReference>
<dbReference type="Pfam" id="PF21960">
    <property type="entry name" value="RCF1-5-like_lid"/>
    <property type="match status" value="1"/>
</dbReference>
<dbReference type="CDD" id="cd00009">
    <property type="entry name" value="AAA"/>
    <property type="match status" value="1"/>
</dbReference>
<dbReference type="InterPro" id="IPR050238">
    <property type="entry name" value="DNA_Rep/Repair_Clamp_Loader"/>
</dbReference>
<dbReference type="InterPro" id="IPR003959">
    <property type="entry name" value="ATPase_AAA_core"/>
</dbReference>
<proteinExistence type="inferred from homology"/>
<name>A0AAD3DJK2_9CHLO</name>
<dbReference type="Gene3D" id="1.10.8.60">
    <property type="match status" value="1"/>
</dbReference>
<keyword evidence="3" id="KW-0235">DNA replication</keyword>
<dbReference type="PANTHER" id="PTHR11669">
    <property type="entry name" value="REPLICATION FACTOR C / DNA POLYMERASE III GAMMA-TAU SUBUNIT"/>
    <property type="match status" value="1"/>
</dbReference>
<accession>A0AAD3DJK2</accession>
<sequence length="333" mass="35664">MSAQPWVEKYRPKNVSEVAYQEEVVNTLTRALESANLPHLLLYGPPGTGKTSTALAIARQLYGPELMKTRVLELNASDERGIHVVREKVKSFAAAAVGAPAPGYPCPPYKLLILDEADSMTQEAQNALRRTMETYSRVTRFVFICNYVSRIIEPLASRCAKFRFKPVQAALMAGRIEYISEREELQLAPGALDTLAAVSGGDLRRAITTLQSAAKLGAGTVDSSTLLDVSGQVPGEVVSGLAAACKARGHGRFGALQRRVQDVVAEGFAAQQVLLQLQAELVSDRTPDAASDLRLAEALEALAAADHSLAAGADETLQLLNVVGRVHNAYAVA</sequence>
<dbReference type="AlphaFoldDB" id="A0AAD3DJK2"/>
<dbReference type="GO" id="GO:0006261">
    <property type="term" value="P:DNA-templated DNA replication"/>
    <property type="evidence" value="ECO:0007669"/>
    <property type="project" value="TreeGrafter"/>
</dbReference>
<dbReference type="Gene3D" id="3.40.50.300">
    <property type="entry name" value="P-loop containing nucleotide triphosphate hydrolases"/>
    <property type="match status" value="1"/>
</dbReference>
<evidence type="ECO:0000313" key="7">
    <source>
        <dbReference type="EMBL" id="GFR42718.1"/>
    </source>
</evidence>
<dbReference type="SUPFAM" id="SSF48019">
    <property type="entry name" value="post-AAA+ oligomerization domain-like"/>
    <property type="match status" value="1"/>
</dbReference>
<dbReference type="NCBIfam" id="NF001679">
    <property type="entry name" value="PRK00440.1"/>
    <property type="match status" value="1"/>
</dbReference>
<dbReference type="Gene3D" id="1.20.272.10">
    <property type="match status" value="1"/>
</dbReference>
<dbReference type="GO" id="GO:0003689">
    <property type="term" value="F:DNA clamp loader activity"/>
    <property type="evidence" value="ECO:0007669"/>
    <property type="project" value="TreeGrafter"/>
</dbReference>
<dbReference type="PANTHER" id="PTHR11669:SF20">
    <property type="entry name" value="REPLICATION FACTOR C SUBUNIT 4"/>
    <property type="match status" value="1"/>
</dbReference>
<comment type="caution">
    <text evidence="7">The sequence shown here is derived from an EMBL/GenBank/DDBJ whole genome shotgun (WGS) entry which is preliminary data.</text>
</comment>
<evidence type="ECO:0000256" key="5">
    <source>
        <dbReference type="ARBA" id="ARBA00022840"/>
    </source>
</evidence>
<keyword evidence="5" id="KW-0067">ATP-binding</keyword>
<dbReference type="Pfam" id="PF00004">
    <property type="entry name" value="AAA"/>
    <property type="match status" value="1"/>
</dbReference>
<evidence type="ECO:0000256" key="3">
    <source>
        <dbReference type="ARBA" id="ARBA00022705"/>
    </source>
</evidence>
<dbReference type="GO" id="GO:0005663">
    <property type="term" value="C:DNA replication factor C complex"/>
    <property type="evidence" value="ECO:0007669"/>
    <property type="project" value="TreeGrafter"/>
</dbReference>
<evidence type="ECO:0000256" key="2">
    <source>
        <dbReference type="ARBA" id="ARBA00011480"/>
    </source>
</evidence>
<dbReference type="SUPFAM" id="SSF52540">
    <property type="entry name" value="P-loop containing nucleoside triphosphate hydrolases"/>
    <property type="match status" value="1"/>
</dbReference>
<protein>
    <recommendedName>
        <fullName evidence="6">AAA+ ATPase domain-containing protein</fullName>
    </recommendedName>
</protein>
<feature type="domain" description="AAA+ ATPase" evidence="6">
    <location>
        <begin position="36"/>
        <end position="170"/>
    </location>
</feature>
<dbReference type="InterPro" id="IPR013748">
    <property type="entry name" value="Rep_factorC_C"/>
</dbReference>
<organism evidence="7 8">
    <name type="scientific">Astrephomene gubernaculifera</name>
    <dbReference type="NCBI Taxonomy" id="47775"/>
    <lineage>
        <taxon>Eukaryota</taxon>
        <taxon>Viridiplantae</taxon>
        <taxon>Chlorophyta</taxon>
        <taxon>core chlorophytes</taxon>
        <taxon>Chlorophyceae</taxon>
        <taxon>CS clade</taxon>
        <taxon>Chlamydomonadales</taxon>
        <taxon>Astrephomenaceae</taxon>
        <taxon>Astrephomene</taxon>
    </lineage>
</organism>
<dbReference type="GO" id="GO:0016887">
    <property type="term" value="F:ATP hydrolysis activity"/>
    <property type="evidence" value="ECO:0007669"/>
    <property type="project" value="InterPro"/>
</dbReference>
<keyword evidence="8" id="KW-1185">Reference proteome</keyword>
<gene>
    <name evidence="7" type="ORF">Agub_g3604</name>
</gene>
<evidence type="ECO:0000256" key="1">
    <source>
        <dbReference type="ARBA" id="ARBA00005378"/>
    </source>
</evidence>
<dbReference type="InterPro" id="IPR003593">
    <property type="entry name" value="AAA+_ATPase"/>
</dbReference>
<dbReference type="InterPro" id="IPR047854">
    <property type="entry name" value="RFC_lid"/>
</dbReference>
<dbReference type="SMART" id="SM00382">
    <property type="entry name" value="AAA"/>
    <property type="match status" value="1"/>
</dbReference>
<comment type="similarity">
    <text evidence="1">Belongs to the activator 1 small subunits family.</text>
</comment>
<keyword evidence="4" id="KW-0547">Nucleotide-binding</keyword>
<evidence type="ECO:0000313" key="8">
    <source>
        <dbReference type="Proteomes" id="UP001054857"/>
    </source>
</evidence>
<dbReference type="FunFam" id="3.40.50.300:FF:000129">
    <property type="entry name" value="Replication factor C subunit 5"/>
    <property type="match status" value="1"/>
</dbReference>
<dbReference type="Proteomes" id="UP001054857">
    <property type="component" value="Unassembled WGS sequence"/>
</dbReference>
<dbReference type="GO" id="GO:0005634">
    <property type="term" value="C:nucleus"/>
    <property type="evidence" value="ECO:0007669"/>
    <property type="project" value="TreeGrafter"/>
</dbReference>
<dbReference type="EMBL" id="BMAR01000003">
    <property type="protein sequence ID" value="GFR42718.1"/>
    <property type="molecule type" value="Genomic_DNA"/>
</dbReference>
<dbReference type="GO" id="GO:0006281">
    <property type="term" value="P:DNA repair"/>
    <property type="evidence" value="ECO:0007669"/>
    <property type="project" value="TreeGrafter"/>
</dbReference>